<dbReference type="InterPro" id="IPR023214">
    <property type="entry name" value="HAD_sf"/>
</dbReference>
<name>A0A7W5P8A3_9ACTN</name>
<keyword evidence="2" id="KW-1185">Reference proteome</keyword>
<dbReference type="GO" id="GO:0008967">
    <property type="term" value="F:phosphoglycolate phosphatase activity"/>
    <property type="evidence" value="ECO:0007669"/>
    <property type="project" value="TreeGrafter"/>
</dbReference>
<dbReference type="Pfam" id="PF00702">
    <property type="entry name" value="Hydrolase"/>
    <property type="match status" value="1"/>
</dbReference>
<dbReference type="Proteomes" id="UP000565572">
    <property type="component" value="Unassembled WGS sequence"/>
</dbReference>
<dbReference type="InterPro" id="IPR023198">
    <property type="entry name" value="PGP-like_dom2"/>
</dbReference>
<comment type="caution">
    <text evidence="1">The sequence shown here is derived from an EMBL/GenBank/DDBJ whole genome shotgun (WGS) entry which is preliminary data.</text>
</comment>
<dbReference type="GO" id="GO:0006281">
    <property type="term" value="P:DNA repair"/>
    <property type="evidence" value="ECO:0007669"/>
    <property type="project" value="TreeGrafter"/>
</dbReference>
<dbReference type="PANTHER" id="PTHR43434:SF1">
    <property type="entry name" value="PHOSPHOGLYCOLATE PHOSPHATASE"/>
    <property type="match status" value="1"/>
</dbReference>
<reference evidence="1 2" key="1">
    <citation type="submission" date="2020-08" db="EMBL/GenBank/DDBJ databases">
        <title>Sequencing the genomes of 1000 actinobacteria strains.</title>
        <authorList>
            <person name="Klenk H.-P."/>
        </authorList>
    </citation>
    <scope>NUCLEOTIDE SEQUENCE [LARGE SCALE GENOMIC DNA]</scope>
    <source>
        <strain evidence="1 2">DSM 11053</strain>
    </source>
</reference>
<evidence type="ECO:0000313" key="1">
    <source>
        <dbReference type="EMBL" id="MBB3328429.1"/>
    </source>
</evidence>
<dbReference type="SFLD" id="SFLDG01129">
    <property type="entry name" value="C1.5:_HAD__Beta-PGM__Phosphata"/>
    <property type="match status" value="1"/>
</dbReference>
<dbReference type="NCBIfam" id="TIGR01509">
    <property type="entry name" value="HAD-SF-IA-v3"/>
    <property type="match status" value="1"/>
</dbReference>
<dbReference type="SFLD" id="SFLDS00003">
    <property type="entry name" value="Haloacid_Dehalogenase"/>
    <property type="match status" value="1"/>
</dbReference>
<dbReference type="EMBL" id="JACHZG010000001">
    <property type="protein sequence ID" value="MBB3328429.1"/>
    <property type="molecule type" value="Genomic_DNA"/>
</dbReference>
<evidence type="ECO:0000313" key="2">
    <source>
        <dbReference type="Proteomes" id="UP000565572"/>
    </source>
</evidence>
<dbReference type="AlphaFoldDB" id="A0A7W5P8A3"/>
<dbReference type="InterPro" id="IPR050155">
    <property type="entry name" value="HAD-like_hydrolase_sf"/>
</dbReference>
<dbReference type="Gene3D" id="3.40.50.1000">
    <property type="entry name" value="HAD superfamily/HAD-like"/>
    <property type="match status" value="1"/>
</dbReference>
<accession>A0A7W5P8A3</accession>
<dbReference type="Gene3D" id="1.10.150.240">
    <property type="entry name" value="Putative phosphatase, domain 2"/>
    <property type="match status" value="1"/>
</dbReference>
<dbReference type="RefSeq" id="WP_198423447.1">
    <property type="nucleotide sequence ID" value="NZ_JACHZG010000001.1"/>
</dbReference>
<dbReference type="PANTHER" id="PTHR43434">
    <property type="entry name" value="PHOSPHOGLYCOLATE PHOSPHATASE"/>
    <property type="match status" value="1"/>
</dbReference>
<sequence>MVPTPAVDRLREVRTVLCDADGNLFPSEEPAFVASSQVINRYLAEHGVDRRYGAEELRLAATGMSYRLVLATLAREHGLPAIGPDELEHWVQVEKDAVTAYLSQELRPDPDVLGPLATLAEHHGIAAVSSSADARIAACFEVTGMAGWFPPERRFSAEDSLAVPTSKPDPAIYRYALHVLGLAPAEAVAVEDSGTGATSAVAAGIPTLGNLQFVQPAEREERRRLLLNVGVTAVVESWSEVVDLLV</sequence>
<dbReference type="SUPFAM" id="SSF56784">
    <property type="entry name" value="HAD-like"/>
    <property type="match status" value="1"/>
</dbReference>
<organism evidence="1 2">
    <name type="scientific">Microlunatus antarcticus</name>
    <dbReference type="NCBI Taxonomy" id="53388"/>
    <lineage>
        <taxon>Bacteria</taxon>
        <taxon>Bacillati</taxon>
        <taxon>Actinomycetota</taxon>
        <taxon>Actinomycetes</taxon>
        <taxon>Propionibacteriales</taxon>
        <taxon>Propionibacteriaceae</taxon>
        <taxon>Microlunatus</taxon>
    </lineage>
</organism>
<protein>
    <submittedName>
        <fullName evidence="1">Beta-phosphoglucomutase-like phosphatase (HAD superfamily)</fullName>
    </submittedName>
</protein>
<dbReference type="InterPro" id="IPR006439">
    <property type="entry name" value="HAD-SF_hydro_IA"/>
</dbReference>
<proteinExistence type="predicted"/>
<dbReference type="InterPro" id="IPR036412">
    <property type="entry name" value="HAD-like_sf"/>
</dbReference>
<gene>
    <name evidence="1" type="ORF">FHX39_003373</name>
</gene>